<name>A0AAN7U445_9MYCE</name>
<feature type="compositionally biased region" description="Low complexity" evidence="1">
    <location>
        <begin position="393"/>
        <end position="407"/>
    </location>
</feature>
<accession>A0AAN7U445</accession>
<keyword evidence="2" id="KW-0472">Membrane</keyword>
<gene>
    <name evidence="3" type="ORF">RB653_003251</name>
</gene>
<evidence type="ECO:0000313" key="4">
    <source>
        <dbReference type="Proteomes" id="UP001344447"/>
    </source>
</evidence>
<comment type="caution">
    <text evidence="3">The sequence shown here is derived from an EMBL/GenBank/DDBJ whole genome shotgun (WGS) entry which is preliminary data.</text>
</comment>
<organism evidence="3 4">
    <name type="scientific">Dictyostelium firmibasis</name>
    <dbReference type="NCBI Taxonomy" id="79012"/>
    <lineage>
        <taxon>Eukaryota</taxon>
        <taxon>Amoebozoa</taxon>
        <taxon>Evosea</taxon>
        <taxon>Eumycetozoa</taxon>
        <taxon>Dictyostelia</taxon>
        <taxon>Dictyosteliales</taxon>
        <taxon>Dictyosteliaceae</taxon>
        <taxon>Dictyostelium</taxon>
    </lineage>
</organism>
<feature type="compositionally biased region" description="Low complexity" evidence="1">
    <location>
        <begin position="414"/>
        <end position="426"/>
    </location>
</feature>
<sequence length="495" mass="57956">MKTFKKEIIIEENEIKPPITMQDFNSDLVIRSCFKLDNVKIQEHQNQEHLSLNEKNSEFEIIQSKDIKDNIINGLDWRFINGKWRCADSFSVYHDDNFNTFGGSLGEFILALHVFTDNTNQIIDSDSKIIYELMYKFLKSNPKKYLIYHSNLNAFEKFKKTIFSIYPDMDKEYFDIYHIKKQYQSQMLELVVRDEFIGCEFIKEVILSNKKSMGSSPKSISPILVKNVIQSFFKIIWNEKNSISNALFEVDDHNDMVAILNINMNPPFICGGPEIYPTFNQELFNDSHKNYMVIQGEHQILKGIRKSISLFLHGEFHCDDHHKVEHRNKIEISFKDYYSNLNLVANVYKEFALNLYKSLPYFNVTFNILIPDTLPESTPLKVNKQVISIDNKNSTNDLNNTKTNNSNNKDDSNSIKNKSNTTTKTKNFGEGKNKSKVRSFFKVVFIILGIGISFAVISFGFLSYKKKKEKYRYHTKLQQEKFFSLEENFENDFDL</sequence>
<reference evidence="3 4" key="1">
    <citation type="submission" date="2023-11" db="EMBL/GenBank/DDBJ databases">
        <title>Dfirmibasis_genome.</title>
        <authorList>
            <person name="Edelbroek B."/>
            <person name="Kjellin J."/>
            <person name="Jerlstrom-Hultqvist J."/>
            <person name="Soderbom F."/>
        </authorList>
    </citation>
    <scope>NUCLEOTIDE SEQUENCE [LARGE SCALE GENOMIC DNA]</scope>
    <source>
        <strain evidence="3 4">TNS-C-14</strain>
    </source>
</reference>
<keyword evidence="4" id="KW-1185">Reference proteome</keyword>
<dbReference type="EMBL" id="JAVFKY010000004">
    <property type="protein sequence ID" value="KAK5578295.1"/>
    <property type="molecule type" value="Genomic_DNA"/>
</dbReference>
<evidence type="ECO:0000313" key="3">
    <source>
        <dbReference type="EMBL" id="KAK5578295.1"/>
    </source>
</evidence>
<dbReference type="Proteomes" id="UP001344447">
    <property type="component" value="Unassembled WGS sequence"/>
</dbReference>
<feature type="region of interest" description="Disordered" evidence="1">
    <location>
        <begin position="393"/>
        <end position="432"/>
    </location>
</feature>
<evidence type="ECO:0000256" key="2">
    <source>
        <dbReference type="SAM" id="Phobius"/>
    </source>
</evidence>
<keyword evidence="2" id="KW-0812">Transmembrane</keyword>
<proteinExistence type="predicted"/>
<dbReference type="AlphaFoldDB" id="A0AAN7U445"/>
<feature type="transmembrane region" description="Helical" evidence="2">
    <location>
        <begin position="440"/>
        <end position="462"/>
    </location>
</feature>
<evidence type="ECO:0000256" key="1">
    <source>
        <dbReference type="SAM" id="MobiDB-lite"/>
    </source>
</evidence>
<keyword evidence="2" id="KW-1133">Transmembrane helix</keyword>
<protein>
    <submittedName>
        <fullName evidence="3">Uncharacterized protein</fullName>
    </submittedName>
</protein>